<dbReference type="Pfam" id="PF07714">
    <property type="entry name" value="PK_Tyr_Ser-Thr"/>
    <property type="match status" value="1"/>
</dbReference>
<evidence type="ECO:0000256" key="6">
    <source>
        <dbReference type="ARBA" id="ARBA00022741"/>
    </source>
</evidence>
<dbReference type="SMART" id="SM00326">
    <property type="entry name" value="SH3"/>
    <property type="match status" value="1"/>
</dbReference>
<evidence type="ECO:0000256" key="1">
    <source>
        <dbReference type="ARBA" id="ARBA00001946"/>
    </source>
</evidence>
<dbReference type="InterPro" id="IPR008271">
    <property type="entry name" value="Ser/Thr_kinase_AS"/>
</dbReference>
<dbReference type="Pfam" id="PF00018">
    <property type="entry name" value="SH3_1"/>
    <property type="match status" value="1"/>
</dbReference>
<keyword evidence="5" id="KW-0723">Serine/threonine-protein kinase</keyword>
<evidence type="ECO:0000256" key="3">
    <source>
        <dbReference type="ARBA" id="ARBA00012406"/>
    </source>
</evidence>
<comment type="cofactor">
    <cofactor evidence="1">
        <name>Mg(2+)</name>
        <dbReference type="ChEBI" id="CHEBI:18420"/>
    </cofactor>
</comment>
<feature type="coiled-coil region" evidence="12">
    <location>
        <begin position="486"/>
        <end position="527"/>
    </location>
</feature>
<keyword evidence="5" id="KW-0808">Transferase</keyword>
<dbReference type="Proteomes" id="UP001359485">
    <property type="component" value="Unassembled WGS sequence"/>
</dbReference>
<evidence type="ECO:0000256" key="5">
    <source>
        <dbReference type="ARBA" id="ARBA00022527"/>
    </source>
</evidence>
<reference evidence="16 17" key="1">
    <citation type="submission" date="2023-09" db="EMBL/GenBank/DDBJ databases">
        <title>Genomes of two closely related lineages of the louse Polyplax serrata with different host specificities.</title>
        <authorList>
            <person name="Martinu J."/>
            <person name="Tarabai H."/>
            <person name="Stefka J."/>
            <person name="Hypsa V."/>
        </authorList>
    </citation>
    <scope>NUCLEOTIDE SEQUENCE [LARGE SCALE GENOMIC DNA]</scope>
    <source>
        <strain evidence="16">98ZLc_SE</strain>
    </source>
</reference>
<dbReference type="InterPro" id="IPR000719">
    <property type="entry name" value="Prot_kinase_dom"/>
</dbReference>
<feature type="region of interest" description="Disordered" evidence="13">
    <location>
        <begin position="26"/>
        <end position="69"/>
    </location>
</feature>
<dbReference type="SMART" id="SM00220">
    <property type="entry name" value="S_TKc"/>
    <property type="match status" value="1"/>
</dbReference>
<dbReference type="PANTHER" id="PTHR44329:SF293">
    <property type="entry name" value="MITOGEN-ACTIVATED PROTEIN KINASE KINASE KINASE"/>
    <property type="match status" value="1"/>
</dbReference>
<dbReference type="InterPro" id="IPR011009">
    <property type="entry name" value="Kinase-like_dom_sf"/>
</dbReference>
<organism evidence="16 17">
    <name type="scientific">Polyplax serrata</name>
    <name type="common">Common mouse louse</name>
    <dbReference type="NCBI Taxonomy" id="468196"/>
    <lineage>
        <taxon>Eukaryota</taxon>
        <taxon>Metazoa</taxon>
        <taxon>Ecdysozoa</taxon>
        <taxon>Arthropoda</taxon>
        <taxon>Hexapoda</taxon>
        <taxon>Insecta</taxon>
        <taxon>Pterygota</taxon>
        <taxon>Neoptera</taxon>
        <taxon>Paraneoptera</taxon>
        <taxon>Psocodea</taxon>
        <taxon>Troctomorpha</taxon>
        <taxon>Phthiraptera</taxon>
        <taxon>Anoplura</taxon>
        <taxon>Polyplacidae</taxon>
        <taxon>Polyplax</taxon>
    </lineage>
</organism>
<comment type="catalytic activity">
    <reaction evidence="9">
        <text>L-seryl-[protein] + ATP = O-phospho-L-seryl-[protein] + ADP + H(+)</text>
        <dbReference type="Rhea" id="RHEA:17989"/>
        <dbReference type="Rhea" id="RHEA-COMP:9863"/>
        <dbReference type="Rhea" id="RHEA-COMP:11604"/>
        <dbReference type="ChEBI" id="CHEBI:15378"/>
        <dbReference type="ChEBI" id="CHEBI:29999"/>
        <dbReference type="ChEBI" id="CHEBI:30616"/>
        <dbReference type="ChEBI" id="CHEBI:83421"/>
        <dbReference type="ChEBI" id="CHEBI:456216"/>
        <dbReference type="EC" id="2.7.11.25"/>
    </reaction>
</comment>
<dbReference type="CDD" id="cd11876">
    <property type="entry name" value="SH3_MLK"/>
    <property type="match status" value="1"/>
</dbReference>
<evidence type="ECO:0000256" key="10">
    <source>
        <dbReference type="PROSITE-ProRule" id="PRU00192"/>
    </source>
</evidence>
<sequence length="762" mass="86268">MPPLMNPMEPSGSSFYGLGLSNGLAQTIAKSSRSSRASSPVPSTTSTGQQTSNQNSPVKNYDLTSRISLPKKGGYSDDVILSSHKYNEMSDTPQYHKSSSLYKQRYLERHSSPHSKKSEMLLTALFDYKAEGEDELSLRRGEIVEVLTKDVKVSGDEGWWTGKIGDKVGIFPANFVAEENVELSSVINDIQPTEISFSELELEEVIGIGGFGKVYRGIWQNEEVAVKAARQDSDEDINVTLENVRQEAKLFWLLKHENIVSLKGVCLEIPNLCLVMEYAKGGSLNRVLSGRKIRPDVLVFWAIQIARGMHYLHDQAKVPLIHRDLKSSNVLLAEPINNDDLLLKTLKITDFGLAREVYRTTRMSAAGTYAWMAPEVIKSSTFSKASDVWSYGVLLWELLTGETPYKGIDILAVAYGVAMNKLTLPIPTTCPEPWSDLMKACWESEPHNRPSFEDILQALDQIQRSEFTQTPHESFHTLQDNWKVEIEEVLHDLRMKEKELRSREEELTKQQETLKQRERDLDEREIELIERELMVFFQQTPTPKKRKGHFKRNRLKLTKKDSTKPNISFPKDFRHTLTVQHTGGADLKQRNTSSPNSPPGSPSITRLRAIALSSDGVKGKTWGPSTCHQRERGQIIARVAPDSHKQWSKSAPNLEKNSRTATNYSLHEIGRNYSNRKASFDDVRCREENFNLWEGTNLTCEDDKTKKKPTGNGRKKSGSEEETGCVGFVRGRGIFLKYEEEDDFYIVKNLSQLNEDSGDSNE</sequence>
<dbReference type="PROSITE" id="PS00107">
    <property type="entry name" value="PROTEIN_KINASE_ATP"/>
    <property type="match status" value="1"/>
</dbReference>
<evidence type="ECO:0000256" key="7">
    <source>
        <dbReference type="ARBA" id="ARBA00022840"/>
    </source>
</evidence>
<evidence type="ECO:0000256" key="2">
    <source>
        <dbReference type="ARBA" id="ARBA00006529"/>
    </source>
</evidence>
<dbReference type="InterPro" id="IPR001452">
    <property type="entry name" value="SH3_domain"/>
</dbReference>
<evidence type="ECO:0000259" key="15">
    <source>
        <dbReference type="PROSITE" id="PS50011"/>
    </source>
</evidence>
<feature type="compositionally biased region" description="Basic residues" evidence="13">
    <location>
        <begin position="706"/>
        <end position="716"/>
    </location>
</feature>
<dbReference type="Gene3D" id="3.30.200.20">
    <property type="entry name" value="Phosphorylase Kinase, domain 1"/>
    <property type="match status" value="1"/>
</dbReference>
<feature type="domain" description="SH3" evidence="14">
    <location>
        <begin position="117"/>
        <end position="181"/>
    </location>
</feature>
<evidence type="ECO:0000259" key="14">
    <source>
        <dbReference type="PROSITE" id="PS50002"/>
    </source>
</evidence>
<feature type="domain" description="Protein kinase" evidence="15">
    <location>
        <begin position="200"/>
        <end position="475"/>
    </location>
</feature>
<dbReference type="Gene3D" id="2.30.30.40">
    <property type="entry name" value="SH3 Domains"/>
    <property type="match status" value="1"/>
</dbReference>
<dbReference type="PROSITE" id="PS50002">
    <property type="entry name" value="SH3"/>
    <property type="match status" value="1"/>
</dbReference>
<keyword evidence="7 11" id="KW-0067">ATP-binding</keyword>
<evidence type="ECO:0000256" key="8">
    <source>
        <dbReference type="ARBA" id="ARBA00047559"/>
    </source>
</evidence>
<dbReference type="InterPro" id="IPR051681">
    <property type="entry name" value="Ser/Thr_Kinases-Pseudokinases"/>
</dbReference>
<keyword evidence="6 11" id="KW-0547">Nucleotide-binding</keyword>
<dbReference type="PRINTS" id="PR00452">
    <property type="entry name" value="SH3DOMAIN"/>
</dbReference>
<dbReference type="CDD" id="cd14061">
    <property type="entry name" value="STKc_MLK"/>
    <property type="match status" value="1"/>
</dbReference>
<comment type="caution">
    <text evidence="16">The sequence shown here is derived from an EMBL/GenBank/DDBJ whole genome shotgun (WGS) entry which is preliminary data.</text>
</comment>
<dbReference type="EC" id="2.7.11.25" evidence="3"/>
<dbReference type="InterPro" id="IPR036028">
    <property type="entry name" value="SH3-like_dom_sf"/>
</dbReference>
<keyword evidence="12" id="KW-0175">Coiled coil</keyword>
<proteinExistence type="inferred from homology"/>
<keyword evidence="17" id="KW-1185">Reference proteome</keyword>
<evidence type="ECO:0000313" key="16">
    <source>
        <dbReference type="EMBL" id="KAK6642227.1"/>
    </source>
</evidence>
<protein>
    <recommendedName>
        <fullName evidence="3">mitogen-activated protein kinase kinase kinase</fullName>
        <ecNumber evidence="3">2.7.11.25</ecNumber>
    </recommendedName>
</protein>
<dbReference type="InterPro" id="IPR017441">
    <property type="entry name" value="Protein_kinase_ATP_BS"/>
</dbReference>
<keyword evidence="4 10" id="KW-0728">SH3 domain</keyword>
<keyword evidence="5" id="KW-0418">Kinase</keyword>
<comment type="catalytic activity">
    <reaction evidence="8">
        <text>L-threonyl-[protein] + ATP = O-phospho-L-threonyl-[protein] + ADP + H(+)</text>
        <dbReference type="Rhea" id="RHEA:46608"/>
        <dbReference type="Rhea" id="RHEA-COMP:11060"/>
        <dbReference type="Rhea" id="RHEA-COMP:11605"/>
        <dbReference type="ChEBI" id="CHEBI:15378"/>
        <dbReference type="ChEBI" id="CHEBI:30013"/>
        <dbReference type="ChEBI" id="CHEBI:30616"/>
        <dbReference type="ChEBI" id="CHEBI:61977"/>
        <dbReference type="ChEBI" id="CHEBI:456216"/>
        <dbReference type="EC" id="2.7.11.25"/>
    </reaction>
</comment>
<dbReference type="PROSITE" id="PS00108">
    <property type="entry name" value="PROTEIN_KINASE_ST"/>
    <property type="match status" value="1"/>
</dbReference>
<evidence type="ECO:0000256" key="9">
    <source>
        <dbReference type="ARBA" id="ARBA00048329"/>
    </source>
</evidence>
<evidence type="ECO:0000313" key="17">
    <source>
        <dbReference type="Proteomes" id="UP001359485"/>
    </source>
</evidence>
<dbReference type="PRINTS" id="PR00109">
    <property type="entry name" value="TYRKINASE"/>
</dbReference>
<name>A0ABR1BJ81_POLSC</name>
<evidence type="ECO:0000256" key="11">
    <source>
        <dbReference type="PROSITE-ProRule" id="PRU10141"/>
    </source>
</evidence>
<gene>
    <name evidence="16" type="ORF">RUM44_013950</name>
</gene>
<dbReference type="Gene3D" id="1.10.510.10">
    <property type="entry name" value="Transferase(Phosphotransferase) domain 1"/>
    <property type="match status" value="1"/>
</dbReference>
<feature type="region of interest" description="Disordered" evidence="13">
    <location>
        <begin position="584"/>
        <end position="604"/>
    </location>
</feature>
<accession>A0ABR1BJ81</accession>
<feature type="binding site" evidence="11">
    <location>
        <position position="227"/>
    </location>
    <ligand>
        <name>ATP</name>
        <dbReference type="ChEBI" id="CHEBI:30616"/>
    </ligand>
</feature>
<evidence type="ECO:0000256" key="12">
    <source>
        <dbReference type="SAM" id="Coils"/>
    </source>
</evidence>
<dbReference type="PANTHER" id="PTHR44329">
    <property type="entry name" value="SERINE/THREONINE-PROTEIN KINASE TNNI3K-RELATED"/>
    <property type="match status" value="1"/>
</dbReference>
<dbReference type="SUPFAM" id="SSF56112">
    <property type="entry name" value="Protein kinase-like (PK-like)"/>
    <property type="match status" value="1"/>
</dbReference>
<dbReference type="EMBL" id="JAWJWF010000001">
    <property type="protein sequence ID" value="KAK6642227.1"/>
    <property type="molecule type" value="Genomic_DNA"/>
</dbReference>
<dbReference type="PROSITE" id="PS50011">
    <property type="entry name" value="PROTEIN_KINASE_DOM"/>
    <property type="match status" value="1"/>
</dbReference>
<evidence type="ECO:0000256" key="4">
    <source>
        <dbReference type="ARBA" id="ARBA00022443"/>
    </source>
</evidence>
<feature type="region of interest" description="Disordered" evidence="13">
    <location>
        <begin position="701"/>
        <end position="722"/>
    </location>
</feature>
<evidence type="ECO:0000256" key="13">
    <source>
        <dbReference type="SAM" id="MobiDB-lite"/>
    </source>
</evidence>
<comment type="similarity">
    <text evidence="2">Belongs to the protein kinase superfamily. STE Ser/Thr protein kinase family. MAP kinase kinase kinase subfamily.</text>
</comment>
<dbReference type="InterPro" id="IPR001245">
    <property type="entry name" value="Ser-Thr/Tyr_kinase_cat_dom"/>
</dbReference>
<dbReference type="SUPFAM" id="SSF50044">
    <property type="entry name" value="SH3-domain"/>
    <property type="match status" value="1"/>
</dbReference>
<feature type="compositionally biased region" description="Low complexity" evidence="13">
    <location>
        <begin position="31"/>
        <end position="57"/>
    </location>
</feature>